<comment type="caution">
    <text evidence="1">The sequence shown here is derived from an EMBL/GenBank/DDBJ whole genome shotgun (WGS) entry which is preliminary data.</text>
</comment>
<dbReference type="RefSeq" id="WP_117760252.1">
    <property type="nucleotide sequence ID" value="NZ_CP024959.1"/>
</dbReference>
<evidence type="ECO:0000313" key="1">
    <source>
        <dbReference type="EMBL" id="RGS63860.1"/>
    </source>
</evidence>
<gene>
    <name evidence="1" type="ORF">DWX79_09335</name>
</gene>
<sequence length="67" mass="7755">MAQDNNRQVERRAERWARMNFPNKFVHPHEYTARDRRMFDKMFVSIPPGAPADPTNAVTSAEPGRAL</sequence>
<accession>A0A412K4Y1</accession>
<dbReference type="AlphaFoldDB" id="A0A412K4Y1"/>
<dbReference type="EMBL" id="QRVT01000010">
    <property type="protein sequence ID" value="RGS63860.1"/>
    <property type="molecule type" value="Genomic_DNA"/>
</dbReference>
<name>A0A412K4Y1_BIFAD</name>
<evidence type="ECO:0000313" key="2">
    <source>
        <dbReference type="Proteomes" id="UP000285462"/>
    </source>
</evidence>
<protein>
    <submittedName>
        <fullName evidence="1">Uncharacterized protein</fullName>
    </submittedName>
</protein>
<proteinExistence type="predicted"/>
<organism evidence="1 2">
    <name type="scientific">Bifidobacterium adolescentis</name>
    <dbReference type="NCBI Taxonomy" id="1680"/>
    <lineage>
        <taxon>Bacteria</taxon>
        <taxon>Bacillati</taxon>
        <taxon>Actinomycetota</taxon>
        <taxon>Actinomycetes</taxon>
        <taxon>Bifidobacteriales</taxon>
        <taxon>Bifidobacteriaceae</taxon>
        <taxon>Bifidobacterium</taxon>
    </lineage>
</organism>
<dbReference type="Proteomes" id="UP000285462">
    <property type="component" value="Unassembled WGS sequence"/>
</dbReference>
<reference evidence="1 2" key="1">
    <citation type="submission" date="2018-08" db="EMBL/GenBank/DDBJ databases">
        <title>A genome reference for cultivated species of the human gut microbiota.</title>
        <authorList>
            <person name="Zou Y."/>
            <person name="Xue W."/>
            <person name="Luo G."/>
        </authorList>
    </citation>
    <scope>NUCLEOTIDE SEQUENCE [LARGE SCALE GENOMIC DNA]</scope>
    <source>
        <strain evidence="1 2">AF21-27</strain>
    </source>
</reference>